<dbReference type="EnsemblMetazoa" id="CJA08337.1">
    <property type="protein sequence ID" value="CJA08337.1"/>
    <property type="gene ID" value="WBGene00127540"/>
</dbReference>
<reference evidence="2" key="2">
    <citation type="submission" date="2022-06" db="UniProtKB">
        <authorList>
            <consortium name="EnsemblMetazoa"/>
        </authorList>
    </citation>
    <scope>IDENTIFICATION</scope>
    <source>
        <strain evidence="2">DF5081</strain>
    </source>
</reference>
<organism evidence="2 3">
    <name type="scientific">Caenorhabditis japonica</name>
    <dbReference type="NCBI Taxonomy" id="281687"/>
    <lineage>
        <taxon>Eukaryota</taxon>
        <taxon>Metazoa</taxon>
        <taxon>Ecdysozoa</taxon>
        <taxon>Nematoda</taxon>
        <taxon>Chromadorea</taxon>
        <taxon>Rhabditida</taxon>
        <taxon>Rhabditina</taxon>
        <taxon>Rhabditomorpha</taxon>
        <taxon>Rhabditoidea</taxon>
        <taxon>Rhabditidae</taxon>
        <taxon>Peloderinae</taxon>
        <taxon>Caenorhabditis</taxon>
    </lineage>
</organism>
<dbReference type="Proteomes" id="UP000005237">
    <property type="component" value="Unassembled WGS sequence"/>
</dbReference>
<sequence>MKTLNWFDPIEKSAPPVLTPENQAVEQVVSLPATAMPFAFYAVHIHRESSSIQSPVHRELATGDRSDLP</sequence>
<feature type="compositionally biased region" description="Basic and acidic residues" evidence="1">
    <location>
        <begin position="56"/>
        <end position="69"/>
    </location>
</feature>
<dbReference type="AlphaFoldDB" id="A0A8R1DQX5"/>
<name>A0A8R1DQX5_CAEJA</name>
<evidence type="ECO:0000256" key="1">
    <source>
        <dbReference type="SAM" id="MobiDB-lite"/>
    </source>
</evidence>
<reference evidence="3" key="1">
    <citation type="submission" date="2010-08" db="EMBL/GenBank/DDBJ databases">
        <authorList>
            <consortium name="Caenorhabditis japonica Sequencing Consortium"/>
            <person name="Wilson R.K."/>
        </authorList>
    </citation>
    <scope>NUCLEOTIDE SEQUENCE [LARGE SCALE GENOMIC DNA]</scope>
    <source>
        <strain evidence="3">DF5081</strain>
    </source>
</reference>
<evidence type="ECO:0000313" key="3">
    <source>
        <dbReference type="Proteomes" id="UP000005237"/>
    </source>
</evidence>
<feature type="region of interest" description="Disordered" evidence="1">
    <location>
        <begin position="49"/>
        <end position="69"/>
    </location>
</feature>
<proteinExistence type="predicted"/>
<accession>A0A8R1DQX5</accession>
<evidence type="ECO:0000313" key="2">
    <source>
        <dbReference type="EnsemblMetazoa" id="CJA08337.1"/>
    </source>
</evidence>
<keyword evidence="3" id="KW-1185">Reference proteome</keyword>
<protein>
    <submittedName>
        <fullName evidence="2">Uncharacterized protein</fullName>
    </submittedName>
</protein>